<evidence type="ECO:0000313" key="2">
    <source>
        <dbReference type="Proteomes" id="UP000012117"/>
    </source>
</evidence>
<dbReference type="EMBL" id="AKWN02000472">
    <property type="protein sequence ID" value="EMP04944.1"/>
    <property type="molecule type" value="Genomic_DNA"/>
</dbReference>
<protein>
    <submittedName>
        <fullName evidence="1">Uncharacterized protein</fullName>
    </submittedName>
</protein>
<reference evidence="1 2" key="1">
    <citation type="submission" date="2013-01" db="EMBL/GenBank/DDBJ databases">
        <authorList>
            <person name="Harkins D.M."/>
            <person name="Durkin A.S."/>
            <person name="Brinkac L.M."/>
            <person name="Haft D.H."/>
            <person name="Selengut J.D."/>
            <person name="Sanka R."/>
            <person name="DePew J."/>
            <person name="Purushe J."/>
            <person name="Picardeau M."/>
            <person name="Werts C."/>
            <person name="Goarant C."/>
            <person name="Vinetz J.M."/>
            <person name="Sutton G.G."/>
            <person name="Nierman W.C."/>
            <person name="Fouts D.E."/>
        </authorList>
    </citation>
    <scope>NUCLEOTIDE SEQUENCE [LARGE SCALE GENOMIC DNA]</scope>
    <source>
        <strain evidence="1 2">200701872</strain>
    </source>
</reference>
<proteinExistence type="predicted"/>
<dbReference type="Proteomes" id="UP000012117">
    <property type="component" value="Unassembled WGS sequence"/>
</dbReference>
<comment type="caution">
    <text evidence="1">The sequence shown here is derived from an EMBL/GenBank/DDBJ whole genome shotgun (WGS) entry which is preliminary data.</text>
</comment>
<gene>
    <name evidence="1" type="ORF">LEP1GSC124_4934</name>
</gene>
<sequence>MVLKKNETLQTKNFRPNGPIFFKMFQFYFFERFSRSIIL</sequence>
<organism evidence="1 2">
    <name type="scientific">Leptospira interrogans serovar Pyrogenes str. 200701872</name>
    <dbReference type="NCBI Taxonomy" id="1193029"/>
    <lineage>
        <taxon>Bacteria</taxon>
        <taxon>Pseudomonadati</taxon>
        <taxon>Spirochaetota</taxon>
        <taxon>Spirochaetia</taxon>
        <taxon>Leptospirales</taxon>
        <taxon>Leptospiraceae</taxon>
        <taxon>Leptospira</taxon>
    </lineage>
</organism>
<dbReference type="BioCyc" id="LINT1193029:G11R4-286-MONOMER"/>
<evidence type="ECO:0000313" key="1">
    <source>
        <dbReference type="EMBL" id="EMP04944.1"/>
    </source>
</evidence>
<dbReference type="AlphaFoldDB" id="M7A2J3"/>
<name>M7A2J3_LEPIR</name>
<accession>M7A2J3</accession>